<feature type="domain" description="SHOCT" evidence="3">
    <location>
        <begin position="413"/>
        <end position="438"/>
    </location>
</feature>
<dbReference type="Gene3D" id="2.60.120.10">
    <property type="entry name" value="Jelly Rolls"/>
    <property type="match status" value="1"/>
</dbReference>
<comment type="caution">
    <text evidence="4">The sequence shown here is derived from an EMBL/GenBank/DDBJ whole genome shotgun (WGS) entry which is preliminary data.</text>
</comment>
<dbReference type="PANTHER" id="PTHR43346">
    <property type="entry name" value="LIGAND BINDING DOMAIN PROTEIN, PUTATIVE (AFU_ORTHOLOGUE AFUA_6G14370)-RELATED"/>
    <property type="match status" value="1"/>
</dbReference>
<evidence type="ECO:0000313" key="4">
    <source>
        <dbReference type="EMBL" id="OQD45182.1"/>
    </source>
</evidence>
<reference evidence="4 5" key="1">
    <citation type="journal article" date="2016" name="Genome Announc.">
        <title>Draft Genome Sequence of the Anaerobic Ammonium-Oxidizing Bacterium 'Candidatus Brocadia sp. 40'.</title>
        <authorList>
            <person name="Ali M."/>
            <person name="Haroon M.F."/>
            <person name="Narita Y."/>
            <person name="Zhang L."/>
            <person name="Rangel Shaw D."/>
            <person name="Okabe S."/>
            <person name="Saikaly P.E."/>
        </authorList>
    </citation>
    <scope>NUCLEOTIDE SEQUENCE [LARGE SCALE GENOMIC DNA]</scope>
    <source>
        <strain evidence="4 5">40</strain>
    </source>
</reference>
<dbReference type="InterPro" id="IPR013096">
    <property type="entry name" value="Cupin_2"/>
</dbReference>
<dbReference type="Pfam" id="PF07883">
    <property type="entry name" value="Cupin_2"/>
    <property type="match status" value="1"/>
</dbReference>
<feature type="domain" description="Cupin type-2" evidence="2">
    <location>
        <begin position="84"/>
        <end position="151"/>
    </location>
</feature>
<dbReference type="InterPro" id="IPR018649">
    <property type="entry name" value="SHOCT"/>
</dbReference>
<keyword evidence="5" id="KW-1185">Reference proteome</keyword>
<name>A0A1V6LYF2_9BACT</name>
<evidence type="ECO:0000256" key="1">
    <source>
        <dbReference type="SAM" id="MobiDB-lite"/>
    </source>
</evidence>
<gene>
    <name evidence="4" type="ORF">BIY37_09715</name>
</gene>
<protein>
    <recommendedName>
        <fullName evidence="6">Cupin 2 conserved barrel domain-containing protein</fullName>
    </recommendedName>
</protein>
<feature type="compositionally biased region" description="Basic and acidic residues" evidence="1">
    <location>
        <begin position="233"/>
        <end position="245"/>
    </location>
</feature>
<proteinExistence type="predicted"/>
<evidence type="ECO:0000313" key="5">
    <source>
        <dbReference type="Proteomes" id="UP000242219"/>
    </source>
</evidence>
<dbReference type="InterPro" id="IPR011051">
    <property type="entry name" value="RmlC_Cupin_sf"/>
</dbReference>
<feature type="compositionally biased region" description="Basic and acidic residues" evidence="1">
    <location>
        <begin position="173"/>
        <end position="188"/>
    </location>
</feature>
<evidence type="ECO:0008006" key="6">
    <source>
        <dbReference type="Google" id="ProtNLM"/>
    </source>
</evidence>
<dbReference type="RefSeq" id="WP_070067628.1">
    <property type="nucleotide sequence ID" value="NZ_MJUW02000101.1"/>
</dbReference>
<accession>A0A1V6LYF2</accession>
<evidence type="ECO:0000259" key="2">
    <source>
        <dbReference type="Pfam" id="PF07883"/>
    </source>
</evidence>
<dbReference type="AlphaFoldDB" id="A0A1V6LYF2"/>
<dbReference type="SUPFAM" id="SSF51182">
    <property type="entry name" value="RmlC-like cupins"/>
    <property type="match status" value="1"/>
</dbReference>
<organism evidence="4 5">
    <name type="scientific">Candidatus Brocadia sapporoensis</name>
    <dbReference type="NCBI Taxonomy" id="392547"/>
    <lineage>
        <taxon>Bacteria</taxon>
        <taxon>Pseudomonadati</taxon>
        <taxon>Planctomycetota</taxon>
        <taxon>Candidatus Brocadiia</taxon>
        <taxon>Candidatus Brocadiales</taxon>
        <taxon>Candidatus Brocadiaceae</taxon>
        <taxon>Candidatus Brocadia</taxon>
    </lineage>
</organism>
<feature type="domain" description="SHOCT" evidence="3">
    <location>
        <begin position="470"/>
        <end position="495"/>
    </location>
</feature>
<dbReference type="InterPro" id="IPR052538">
    <property type="entry name" value="Flavonoid_dioxygenase-like"/>
</dbReference>
<feature type="domain" description="SHOCT" evidence="3">
    <location>
        <begin position="516"/>
        <end position="543"/>
    </location>
</feature>
<dbReference type="Pfam" id="PF09851">
    <property type="entry name" value="SHOCT"/>
    <property type="match status" value="3"/>
</dbReference>
<sequence>MKRTSFPRLLISLLPAAFLGCTTVKYYPGNFVESLQHPTKFPEVFSANVQNIEEVASKNPLGKDEDVKITNVGENKNSSMHLIQVRENGEFQPHYHKRHDEVIYVKKGSGIATLDGTRYLIKSGSILQIPSRTVHKFINTGGEPFMAVSIFSPPFDGRDEKFIKEKRVVARGGKEEKRLAIKKSEKPSEQNQASSGETVAEEETQSAVAKSQKVAENLQEESLSEEMNSPMEKPPELPKKISSSERKKKQKGTIISETSSVNINDLHEKLTKLLQLKEEGTISADEYEEKKDALIRGGEIGALPETKGYTKKKISFEDADVLQESEKPRITGKEFSDKAANRMSGLFDEKEADVHKYSAQELPSEDNLKFLEEAKQESLVAGEDFGNKVKELADAMKTKSAPVTSKSISVDERVAELKELYDQELITKEDYQHKLKEITSLQTGDSSLTIPSHEKGSDLSLSDTVTESEKVKDLKELYDQGLITEDDYNFKLKELIGDEKKIQSSDISSEKETENDKLAELKELKKEGVISEEDYEFKKSQLMGK</sequence>
<dbReference type="PANTHER" id="PTHR43346:SF1">
    <property type="entry name" value="QUERCETIN 2,3-DIOXYGENASE-RELATED"/>
    <property type="match status" value="1"/>
</dbReference>
<dbReference type="Proteomes" id="UP000242219">
    <property type="component" value="Unassembled WGS sequence"/>
</dbReference>
<dbReference type="PROSITE" id="PS51257">
    <property type="entry name" value="PROKAR_LIPOPROTEIN"/>
    <property type="match status" value="1"/>
</dbReference>
<dbReference type="InterPro" id="IPR014710">
    <property type="entry name" value="RmlC-like_jellyroll"/>
</dbReference>
<evidence type="ECO:0000259" key="3">
    <source>
        <dbReference type="Pfam" id="PF09851"/>
    </source>
</evidence>
<feature type="region of interest" description="Disordered" evidence="1">
    <location>
        <begin position="442"/>
        <end position="465"/>
    </location>
</feature>
<feature type="region of interest" description="Disordered" evidence="1">
    <location>
        <begin position="173"/>
        <end position="260"/>
    </location>
</feature>
<dbReference type="EMBL" id="MJUW02000101">
    <property type="protein sequence ID" value="OQD45182.1"/>
    <property type="molecule type" value="Genomic_DNA"/>
</dbReference>